<dbReference type="Pfam" id="PF06736">
    <property type="entry name" value="TMEM175"/>
    <property type="match status" value="1"/>
</dbReference>
<evidence type="ECO:0000256" key="6">
    <source>
        <dbReference type="ARBA" id="ARBA00022826"/>
    </source>
</evidence>
<feature type="transmembrane region" description="Helical" evidence="13">
    <location>
        <begin position="84"/>
        <end position="104"/>
    </location>
</feature>
<dbReference type="Proteomes" id="UP000035721">
    <property type="component" value="Unassembled WGS sequence"/>
</dbReference>
<evidence type="ECO:0000256" key="8">
    <source>
        <dbReference type="ARBA" id="ARBA00022989"/>
    </source>
</evidence>
<name>A0A077LY21_9MICO</name>
<accession>A0A077LY21</accession>
<evidence type="ECO:0000256" key="4">
    <source>
        <dbReference type="ARBA" id="ARBA00022538"/>
    </source>
</evidence>
<dbReference type="EMBL" id="CAJB01000224">
    <property type="protein sequence ID" value="CCH78566.1"/>
    <property type="molecule type" value="Genomic_DNA"/>
</dbReference>
<comment type="subcellular location">
    <subcellularLocation>
        <location evidence="1">Membrane</location>
        <topology evidence="1">Multi-pass membrane protein</topology>
    </subcellularLocation>
</comment>
<gene>
    <name evidence="14" type="ORF">BN12_300014</name>
</gene>
<comment type="similarity">
    <text evidence="2">Belongs to the TMEM175 family.</text>
</comment>
<dbReference type="PANTHER" id="PTHR31462:SF5">
    <property type="entry name" value="ENDOSOMAL_LYSOSOMAL PROTON CHANNEL TMEM175"/>
    <property type="match status" value="1"/>
</dbReference>
<evidence type="ECO:0000256" key="11">
    <source>
        <dbReference type="ARBA" id="ARBA00023303"/>
    </source>
</evidence>
<comment type="catalytic activity">
    <reaction evidence="12">
        <text>K(+)(in) = K(+)(out)</text>
        <dbReference type="Rhea" id="RHEA:29463"/>
        <dbReference type="ChEBI" id="CHEBI:29103"/>
    </reaction>
</comment>
<keyword evidence="6" id="KW-0631">Potassium channel</keyword>
<evidence type="ECO:0000256" key="3">
    <source>
        <dbReference type="ARBA" id="ARBA00022448"/>
    </source>
</evidence>
<keyword evidence="4" id="KW-0633">Potassium transport</keyword>
<keyword evidence="11" id="KW-0407">Ion channel</keyword>
<evidence type="ECO:0000256" key="12">
    <source>
        <dbReference type="ARBA" id="ARBA00034430"/>
    </source>
</evidence>
<evidence type="ECO:0000313" key="14">
    <source>
        <dbReference type="EMBL" id="CCH78566.1"/>
    </source>
</evidence>
<dbReference type="InterPro" id="IPR010617">
    <property type="entry name" value="TMEM175-like"/>
</dbReference>
<evidence type="ECO:0000256" key="9">
    <source>
        <dbReference type="ARBA" id="ARBA00023065"/>
    </source>
</evidence>
<dbReference type="GO" id="GO:0015252">
    <property type="term" value="F:proton channel activity"/>
    <property type="evidence" value="ECO:0007669"/>
    <property type="project" value="InterPro"/>
</dbReference>
<feature type="transmembrane region" description="Helical" evidence="13">
    <location>
        <begin position="124"/>
        <end position="141"/>
    </location>
</feature>
<keyword evidence="5 13" id="KW-0812">Transmembrane</keyword>
<dbReference type="PANTHER" id="PTHR31462">
    <property type="entry name" value="ENDOSOMAL/LYSOSOMAL POTASSIUM CHANNEL TMEM175"/>
    <property type="match status" value="1"/>
</dbReference>
<keyword evidence="10 13" id="KW-0472">Membrane</keyword>
<dbReference type="STRING" id="1194083.BN12_300014"/>
<dbReference type="RefSeq" id="WP_048550799.1">
    <property type="nucleotide sequence ID" value="NZ_HF570958.1"/>
</dbReference>
<dbReference type="GO" id="GO:0016020">
    <property type="term" value="C:membrane"/>
    <property type="evidence" value="ECO:0007669"/>
    <property type="project" value="UniProtKB-SubCell"/>
</dbReference>
<evidence type="ECO:0000256" key="10">
    <source>
        <dbReference type="ARBA" id="ARBA00023136"/>
    </source>
</evidence>
<dbReference type="OrthoDB" id="7626281at2"/>
<feature type="transmembrane region" description="Helical" evidence="13">
    <location>
        <begin position="58"/>
        <end position="77"/>
    </location>
</feature>
<keyword evidence="8 13" id="KW-1133">Transmembrane helix</keyword>
<evidence type="ECO:0000256" key="1">
    <source>
        <dbReference type="ARBA" id="ARBA00004141"/>
    </source>
</evidence>
<dbReference type="AlphaFoldDB" id="A0A077LY21"/>
<sequence>MKDAPQRKPARYATGRMEAFSDGVFAIAITLLVLEISVPATAEDNLWNAVLHQWPSYLAYLVSFSTVGALWLGHAAITDYLRTADVWVLRLNLLVLFVVSFLPFPTRLLAESIGHEGAERVACTIYGCTLAVGLLLLHVLWQYALREQLVRTDASEEDVTVLTAKLTPGMAGYLVMILLGLFLPVAAVLGYLVIAVIYLVPFRTLRRRVHTATEPPRPAAS</sequence>
<keyword evidence="15" id="KW-1185">Reference proteome</keyword>
<reference evidence="14 15" key="1">
    <citation type="journal article" date="2013" name="ISME J.">
        <title>A metabolic model for members of the genus Tetrasphaera involved in enhanced biological phosphorus removal.</title>
        <authorList>
            <person name="Kristiansen R."/>
            <person name="Nguyen H.T.T."/>
            <person name="Saunders A.M."/>
            <person name="Nielsen J.L."/>
            <person name="Wimmer R."/>
            <person name="Le V.Q."/>
            <person name="McIlroy S.J."/>
            <person name="Petrovski S."/>
            <person name="Seviour R.J."/>
            <person name="Calteau A."/>
            <person name="Nielsen K.L."/>
            <person name="Nielsen P.H."/>
        </authorList>
    </citation>
    <scope>NUCLEOTIDE SEQUENCE [LARGE SCALE GENOMIC DNA]</scope>
    <source>
        <strain evidence="14 15">T1-X7</strain>
    </source>
</reference>
<protein>
    <recommendedName>
        <fullName evidence="16">Integral membrane protein</fullName>
    </recommendedName>
</protein>
<evidence type="ECO:0000313" key="15">
    <source>
        <dbReference type="Proteomes" id="UP000035721"/>
    </source>
</evidence>
<keyword evidence="9" id="KW-0406">Ion transport</keyword>
<keyword evidence="3" id="KW-0813">Transport</keyword>
<feature type="transmembrane region" description="Helical" evidence="13">
    <location>
        <begin position="173"/>
        <end position="200"/>
    </location>
</feature>
<proteinExistence type="inferred from homology"/>
<evidence type="ECO:0000256" key="5">
    <source>
        <dbReference type="ARBA" id="ARBA00022692"/>
    </source>
</evidence>
<evidence type="ECO:0000256" key="7">
    <source>
        <dbReference type="ARBA" id="ARBA00022958"/>
    </source>
</evidence>
<evidence type="ECO:0000256" key="13">
    <source>
        <dbReference type="SAM" id="Phobius"/>
    </source>
</evidence>
<organism evidence="14 15">
    <name type="scientific">Nostocoides japonicum T1-X7</name>
    <dbReference type="NCBI Taxonomy" id="1194083"/>
    <lineage>
        <taxon>Bacteria</taxon>
        <taxon>Bacillati</taxon>
        <taxon>Actinomycetota</taxon>
        <taxon>Actinomycetes</taxon>
        <taxon>Micrococcales</taxon>
        <taxon>Intrasporangiaceae</taxon>
        <taxon>Nostocoides</taxon>
    </lineage>
</organism>
<evidence type="ECO:0008006" key="16">
    <source>
        <dbReference type="Google" id="ProtNLM"/>
    </source>
</evidence>
<keyword evidence="7" id="KW-0630">Potassium</keyword>
<comment type="caution">
    <text evidence="14">The sequence shown here is derived from an EMBL/GenBank/DDBJ whole genome shotgun (WGS) entry which is preliminary data.</text>
</comment>
<evidence type="ECO:0000256" key="2">
    <source>
        <dbReference type="ARBA" id="ARBA00006920"/>
    </source>
</evidence>
<dbReference type="GO" id="GO:0005267">
    <property type="term" value="F:potassium channel activity"/>
    <property type="evidence" value="ECO:0007669"/>
    <property type="project" value="UniProtKB-KW"/>
</dbReference>